<protein>
    <recommendedName>
        <fullName evidence="3">Lipoprotein</fullName>
    </recommendedName>
</protein>
<comment type="caution">
    <text evidence="1">The sequence shown here is derived from an EMBL/GenBank/DDBJ whole genome shotgun (WGS) entry which is preliminary data.</text>
</comment>
<proteinExistence type="predicted"/>
<gene>
    <name evidence="1" type="ORF">GCM10009751_13820</name>
</gene>
<dbReference type="RefSeq" id="WP_344100942.1">
    <property type="nucleotide sequence ID" value="NZ_BAAANL010000002.1"/>
</dbReference>
<keyword evidence="2" id="KW-1185">Reference proteome</keyword>
<sequence length="144" mass="15087">MTTRTTSAPSRWIIGLTAVITVLPLMGCSAAAESNCEGLYEGLAESVKGVESADFDCTKGPSGESTLGKVYVADDVTEDQATAILEEVYKAYARQPEIDSAQRPSFGIVSENGSLAVGADKLGFDGGPNMNEVREKYGINPGDS</sequence>
<dbReference type="EMBL" id="BAAANL010000002">
    <property type="protein sequence ID" value="GAA1857617.1"/>
    <property type="molecule type" value="Genomic_DNA"/>
</dbReference>
<evidence type="ECO:0000313" key="2">
    <source>
        <dbReference type="Proteomes" id="UP001501094"/>
    </source>
</evidence>
<name>A0ABP4ZLP2_9MICO</name>
<accession>A0ABP4ZLP2</accession>
<organism evidence="1 2">
    <name type="scientific">Myceligenerans crystallogenes</name>
    <dbReference type="NCBI Taxonomy" id="316335"/>
    <lineage>
        <taxon>Bacteria</taxon>
        <taxon>Bacillati</taxon>
        <taxon>Actinomycetota</taxon>
        <taxon>Actinomycetes</taxon>
        <taxon>Micrococcales</taxon>
        <taxon>Promicromonosporaceae</taxon>
        <taxon>Myceligenerans</taxon>
    </lineage>
</organism>
<reference evidence="2" key="1">
    <citation type="journal article" date="2019" name="Int. J. Syst. Evol. Microbiol.">
        <title>The Global Catalogue of Microorganisms (GCM) 10K type strain sequencing project: providing services to taxonomists for standard genome sequencing and annotation.</title>
        <authorList>
            <consortium name="The Broad Institute Genomics Platform"/>
            <consortium name="The Broad Institute Genome Sequencing Center for Infectious Disease"/>
            <person name="Wu L."/>
            <person name="Ma J."/>
        </authorList>
    </citation>
    <scope>NUCLEOTIDE SEQUENCE [LARGE SCALE GENOMIC DNA]</scope>
    <source>
        <strain evidence="2">JCM 14326</strain>
    </source>
</reference>
<evidence type="ECO:0000313" key="1">
    <source>
        <dbReference type="EMBL" id="GAA1857617.1"/>
    </source>
</evidence>
<evidence type="ECO:0008006" key="3">
    <source>
        <dbReference type="Google" id="ProtNLM"/>
    </source>
</evidence>
<dbReference type="Proteomes" id="UP001501094">
    <property type="component" value="Unassembled WGS sequence"/>
</dbReference>